<evidence type="ECO:0000313" key="1">
    <source>
        <dbReference type="EMBL" id="GIY99027.1"/>
    </source>
</evidence>
<dbReference type="Proteomes" id="UP001054945">
    <property type="component" value="Unassembled WGS sequence"/>
</dbReference>
<reference evidence="1 2" key="1">
    <citation type="submission" date="2021-06" db="EMBL/GenBank/DDBJ databases">
        <title>Caerostris extrusa draft genome.</title>
        <authorList>
            <person name="Kono N."/>
            <person name="Arakawa K."/>
        </authorList>
    </citation>
    <scope>NUCLEOTIDE SEQUENCE [LARGE SCALE GENOMIC DNA]</scope>
</reference>
<comment type="caution">
    <text evidence="1">The sequence shown here is derived from an EMBL/GenBank/DDBJ whole genome shotgun (WGS) entry which is preliminary data.</text>
</comment>
<dbReference type="AlphaFoldDB" id="A0AAV4XVI3"/>
<dbReference type="EMBL" id="BPLR01000994">
    <property type="protein sequence ID" value="GIY99027.1"/>
    <property type="molecule type" value="Genomic_DNA"/>
</dbReference>
<keyword evidence="2" id="KW-1185">Reference proteome</keyword>
<proteinExistence type="predicted"/>
<protein>
    <submittedName>
        <fullName evidence="1">Uncharacterized protein</fullName>
    </submittedName>
</protein>
<name>A0AAV4XVI3_CAEEX</name>
<sequence>MDIKSSPEGRNWVRRLEPRNKMPVWNFMVPLALPLTEEEPIQKTPFKHTSEIRLKCRSSENQGQVRLKPETRRAFNKLIEHQKISSNNPPSDGYVKIQFFR</sequence>
<organism evidence="1 2">
    <name type="scientific">Caerostris extrusa</name>
    <name type="common">Bark spider</name>
    <name type="synonym">Caerostris bankana</name>
    <dbReference type="NCBI Taxonomy" id="172846"/>
    <lineage>
        <taxon>Eukaryota</taxon>
        <taxon>Metazoa</taxon>
        <taxon>Ecdysozoa</taxon>
        <taxon>Arthropoda</taxon>
        <taxon>Chelicerata</taxon>
        <taxon>Arachnida</taxon>
        <taxon>Araneae</taxon>
        <taxon>Araneomorphae</taxon>
        <taxon>Entelegynae</taxon>
        <taxon>Araneoidea</taxon>
        <taxon>Araneidae</taxon>
        <taxon>Caerostris</taxon>
    </lineage>
</organism>
<accession>A0AAV4XVI3</accession>
<gene>
    <name evidence="1" type="ORF">CEXT_216181</name>
</gene>
<evidence type="ECO:0000313" key="2">
    <source>
        <dbReference type="Proteomes" id="UP001054945"/>
    </source>
</evidence>